<feature type="compositionally biased region" description="Acidic residues" evidence="2">
    <location>
        <begin position="254"/>
        <end position="272"/>
    </location>
</feature>
<evidence type="ECO:0000313" key="5">
    <source>
        <dbReference type="Proteomes" id="UP000422764"/>
    </source>
</evidence>
<organism evidence="4 5">
    <name type="scientific">Clostridium bovifaecis</name>
    <dbReference type="NCBI Taxonomy" id="2184719"/>
    <lineage>
        <taxon>Bacteria</taxon>
        <taxon>Bacillati</taxon>
        <taxon>Bacillota</taxon>
        <taxon>Clostridia</taxon>
        <taxon>Eubacteriales</taxon>
        <taxon>Clostridiaceae</taxon>
        <taxon>Clostridium</taxon>
    </lineage>
</organism>
<sequence>MAAKRNYSRYFIILQEDERGYSTDNNKFPTGYAKVEKKNDKCKVSYYVQNLKKNKDSYYMVLICDRKSDKRILRLGEINIDNYGRAEVSYEYDANNVANCNVPMDTIKGAAIVRLEGSNVHGVLTGFVNGAKLEDWKSYAVIENKERAKEEKKPEEPKKENLKEIKDEVKIPKIAEDEVIIKREENIFDEYENNIEAAKNINIEENKDVMAANTEQPSEDRGVGKSEIEDEEVGDTQAKDTETVEDSETQRQEEEVEEAEEQEREANEENEVEEAKRNIHRESKEEKRDEDYPIGNVGKFFRDIAKDLEEVKDACAEVGKCRWYRISCKEFMNVNPTKDFNKYTTLYYPMSSYYPYIKKHGHYLVGYKCDRSGSMKYLVYAIPGTRAVYDQPFGGATGFVTWVANNKNESREYNIGYWLMFYDFKNSTVVVPVKR</sequence>
<gene>
    <name evidence="4" type="ORF">GOM49_01050</name>
</gene>
<evidence type="ECO:0000313" key="4">
    <source>
        <dbReference type="EMBL" id="QGU93901.1"/>
    </source>
</evidence>
<protein>
    <recommendedName>
        <fullName evidence="3">DUF7922 domain-containing protein</fullName>
    </recommendedName>
</protein>
<feature type="domain" description="DUF7922" evidence="3">
    <location>
        <begin position="10"/>
        <end position="128"/>
    </location>
</feature>
<evidence type="ECO:0000256" key="1">
    <source>
        <dbReference type="SAM" id="Coils"/>
    </source>
</evidence>
<reference evidence="4 5" key="1">
    <citation type="submission" date="2019-12" db="EMBL/GenBank/DDBJ databases">
        <title>Genome sequenceing of Clostridium bovifaecis.</title>
        <authorList>
            <person name="Yao Y."/>
        </authorList>
    </citation>
    <scope>NUCLEOTIDE SEQUENCE [LARGE SCALE GENOMIC DNA]</scope>
    <source>
        <strain evidence="4 5">BXX</strain>
    </source>
</reference>
<accession>A0A6I6EUS3</accession>
<feature type="coiled-coil region" evidence="1">
    <location>
        <begin position="181"/>
        <end position="208"/>
    </location>
</feature>
<keyword evidence="5" id="KW-1185">Reference proteome</keyword>
<dbReference type="InterPro" id="IPR057682">
    <property type="entry name" value="DUF7922"/>
</dbReference>
<dbReference type="EMBL" id="CP046522">
    <property type="protein sequence ID" value="QGU93901.1"/>
    <property type="molecule type" value="Genomic_DNA"/>
</dbReference>
<evidence type="ECO:0000256" key="2">
    <source>
        <dbReference type="SAM" id="MobiDB-lite"/>
    </source>
</evidence>
<feature type="compositionally biased region" description="Basic and acidic residues" evidence="2">
    <location>
        <begin position="218"/>
        <end position="227"/>
    </location>
</feature>
<proteinExistence type="predicted"/>
<keyword evidence="1" id="KW-0175">Coiled coil</keyword>
<feature type="region of interest" description="Disordered" evidence="2">
    <location>
        <begin position="214"/>
        <end position="290"/>
    </location>
</feature>
<dbReference type="Pfam" id="PF25538">
    <property type="entry name" value="DUF7922"/>
    <property type="match status" value="1"/>
</dbReference>
<dbReference type="Proteomes" id="UP000422764">
    <property type="component" value="Chromosome"/>
</dbReference>
<dbReference type="AlphaFoldDB" id="A0A6I6EUS3"/>
<feature type="compositionally biased region" description="Basic and acidic residues" evidence="2">
    <location>
        <begin position="273"/>
        <end position="290"/>
    </location>
</feature>
<name>A0A6I6EUS3_9CLOT</name>
<feature type="compositionally biased region" description="Basic and acidic residues" evidence="2">
    <location>
        <begin position="237"/>
        <end position="253"/>
    </location>
</feature>
<evidence type="ECO:0000259" key="3">
    <source>
        <dbReference type="Pfam" id="PF25538"/>
    </source>
</evidence>